<proteinExistence type="predicted"/>
<dbReference type="CTD" id="9944949"/>
<dbReference type="EMBL" id="JH712146">
    <property type="protein sequence ID" value="EFO20961.1"/>
    <property type="molecule type" value="Genomic_DNA"/>
</dbReference>
<gene>
    <name evidence="1" type="ORF">LOAG_07531</name>
</gene>
<dbReference type="AlphaFoldDB" id="A0A1S0TXA5"/>
<name>A0A1S0TXA5_LOALO</name>
<dbReference type="RefSeq" id="XP_003143112.1">
    <property type="nucleotide sequence ID" value="XM_003143064.1"/>
</dbReference>
<dbReference type="GeneID" id="9944949"/>
<evidence type="ECO:0000313" key="1">
    <source>
        <dbReference type="EMBL" id="EFO20961.1"/>
    </source>
</evidence>
<sequence length="232" mass="26953">MDELSPSYEIKNLHLKQVLHHLVKCKNMLLKYRISDNWGSREVERTGQETGREKLNLWNQVNHHLEFSLFVMNCCLIKFSIELWKCLGKNPRKTLAAKAKKADGVTWRNAINNRFVLMEKGIDDDVICIHYMARIFLSPSDDFQRYCDIVSRSYFDQAISEREYTIKKAEKENIENLGSSRIVPGSPLLRAVLIADCSPTWCPRESFPDLGQISWEFKIFANFGCFGPYMSC</sequence>
<protein>
    <submittedName>
        <fullName evidence="1">Uncharacterized protein</fullName>
    </submittedName>
</protein>
<reference evidence="1" key="1">
    <citation type="submission" date="2012-04" db="EMBL/GenBank/DDBJ databases">
        <title>The Genome Sequence of Loa loa.</title>
        <authorList>
            <consortium name="The Broad Institute Genome Sequencing Platform"/>
            <consortium name="Broad Institute Genome Sequencing Center for Infectious Disease"/>
            <person name="Nutman T.B."/>
            <person name="Fink D.L."/>
            <person name="Russ C."/>
            <person name="Young S."/>
            <person name="Zeng Q."/>
            <person name="Gargeya S."/>
            <person name="Alvarado L."/>
            <person name="Berlin A."/>
            <person name="Chapman S.B."/>
            <person name="Chen Z."/>
            <person name="Freedman E."/>
            <person name="Gellesch M."/>
            <person name="Goldberg J."/>
            <person name="Griggs A."/>
            <person name="Gujja S."/>
            <person name="Heilman E.R."/>
            <person name="Heiman D."/>
            <person name="Howarth C."/>
            <person name="Mehta T."/>
            <person name="Neiman D."/>
            <person name="Pearson M."/>
            <person name="Roberts A."/>
            <person name="Saif S."/>
            <person name="Shea T."/>
            <person name="Shenoy N."/>
            <person name="Sisk P."/>
            <person name="Stolte C."/>
            <person name="Sykes S."/>
            <person name="White J."/>
            <person name="Yandava C."/>
            <person name="Haas B."/>
            <person name="Henn M.R."/>
            <person name="Nusbaum C."/>
            <person name="Birren B."/>
        </authorList>
    </citation>
    <scope>NUCLEOTIDE SEQUENCE [LARGE SCALE GENOMIC DNA]</scope>
</reference>
<accession>A0A1S0TXA5</accession>
<dbReference type="InParanoid" id="A0A1S0TXA5"/>
<dbReference type="KEGG" id="loa:LOAG_07531"/>
<organism evidence="1">
    <name type="scientific">Loa loa</name>
    <name type="common">Eye worm</name>
    <name type="synonym">Filaria loa</name>
    <dbReference type="NCBI Taxonomy" id="7209"/>
    <lineage>
        <taxon>Eukaryota</taxon>
        <taxon>Metazoa</taxon>
        <taxon>Ecdysozoa</taxon>
        <taxon>Nematoda</taxon>
        <taxon>Chromadorea</taxon>
        <taxon>Rhabditida</taxon>
        <taxon>Spirurina</taxon>
        <taxon>Spiruromorpha</taxon>
        <taxon>Filarioidea</taxon>
        <taxon>Onchocercidae</taxon>
        <taxon>Loa</taxon>
    </lineage>
</organism>